<dbReference type="Proteomes" id="UP000536179">
    <property type="component" value="Unassembled WGS sequence"/>
</dbReference>
<protein>
    <submittedName>
        <fullName evidence="1">Uncharacterized protein</fullName>
    </submittedName>
</protein>
<reference evidence="1 2" key="1">
    <citation type="submission" date="2020-08" db="EMBL/GenBank/DDBJ databases">
        <title>Genomic Encyclopedia of Type Strains, Phase III (KMG-III): the genomes of soil and plant-associated and newly described type strains.</title>
        <authorList>
            <person name="Whitman W."/>
        </authorList>
    </citation>
    <scope>NUCLEOTIDE SEQUENCE [LARGE SCALE GENOMIC DNA]</scope>
    <source>
        <strain evidence="1 2">CECT 8075</strain>
    </source>
</reference>
<keyword evidence="2" id="KW-1185">Reference proteome</keyword>
<name>A0A7W5E370_9BACT</name>
<dbReference type="EMBL" id="JACHXU010000019">
    <property type="protein sequence ID" value="MBB3208909.1"/>
    <property type="molecule type" value="Genomic_DNA"/>
</dbReference>
<proteinExistence type="predicted"/>
<dbReference type="AlphaFoldDB" id="A0A7W5E370"/>
<evidence type="ECO:0000313" key="2">
    <source>
        <dbReference type="Proteomes" id="UP000536179"/>
    </source>
</evidence>
<comment type="caution">
    <text evidence="1">The sequence shown here is derived from an EMBL/GenBank/DDBJ whole genome shotgun (WGS) entry which is preliminary data.</text>
</comment>
<sequence length="48" mass="5518">MRTELKAMEVDYCKCGGQADYQYTTSEGVSYWCENCVQLLLEDELDAD</sequence>
<accession>A0A7W5E370</accession>
<evidence type="ECO:0000313" key="1">
    <source>
        <dbReference type="EMBL" id="MBB3208909.1"/>
    </source>
</evidence>
<organism evidence="1 2">
    <name type="scientific">Aporhodopirellula rubra</name>
    <dbReference type="NCBI Taxonomy" id="980271"/>
    <lineage>
        <taxon>Bacteria</taxon>
        <taxon>Pseudomonadati</taxon>
        <taxon>Planctomycetota</taxon>
        <taxon>Planctomycetia</taxon>
        <taxon>Pirellulales</taxon>
        <taxon>Pirellulaceae</taxon>
        <taxon>Aporhodopirellula</taxon>
    </lineage>
</organism>
<gene>
    <name evidence="1" type="ORF">FHS27_004743</name>
</gene>